<evidence type="ECO:0000313" key="4">
    <source>
        <dbReference type="Proteomes" id="UP001156441"/>
    </source>
</evidence>
<proteinExistence type="predicted"/>
<dbReference type="Gene3D" id="3.40.50.880">
    <property type="match status" value="1"/>
</dbReference>
<dbReference type="SUPFAM" id="SSF52317">
    <property type="entry name" value="Class I glutamine amidotransferase-like"/>
    <property type="match status" value="1"/>
</dbReference>
<dbReference type="Pfam" id="PF00117">
    <property type="entry name" value="GATase"/>
    <property type="match status" value="1"/>
</dbReference>
<dbReference type="InterPro" id="IPR017926">
    <property type="entry name" value="GATASE"/>
</dbReference>
<sequence>MTSVLVIQPDPSDPLGPLGDWLTAAGAEPRVVTPGGNGDGGGDGDGDGNDGNGNGNDGNDGNGNGIYGDRLPADLDGYAGLVVLGGAMGANDDFDHPWLADVRRLLANAVTRQVPTLAICLGAQLLAVAAGGGVSVGDEGPEVGPDVVAKRDAAWTDPLLAELPLMPDVLHFHSDVVDRLPPNTELLASAARYPNQAFRVGRCGYGFQFHIETTTDTVLAWARDNPEPVEFARPDALTVERLDRLHADLEETWRPVAERFVRLAAGELDAAARPQLPLLGH</sequence>
<accession>A0ABT2JJW5</accession>
<dbReference type="InterPro" id="IPR044992">
    <property type="entry name" value="ChyE-like"/>
</dbReference>
<keyword evidence="4" id="KW-1185">Reference proteome</keyword>
<evidence type="ECO:0000313" key="3">
    <source>
        <dbReference type="EMBL" id="MCT2588180.1"/>
    </source>
</evidence>
<feature type="domain" description="Glutamine amidotransferase" evidence="2">
    <location>
        <begin position="77"/>
        <end position="215"/>
    </location>
</feature>
<feature type="compositionally biased region" description="Gly residues" evidence="1">
    <location>
        <begin position="49"/>
        <end position="65"/>
    </location>
</feature>
<feature type="region of interest" description="Disordered" evidence="1">
    <location>
        <begin position="1"/>
        <end position="65"/>
    </location>
</feature>
<dbReference type="CDD" id="cd01741">
    <property type="entry name" value="GATase1_1"/>
    <property type="match status" value="1"/>
</dbReference>
<evidence type="ECO:0000256" key="1">
    <source>
        <dbReference type="SAM" id="MobiDB-lite"/>
    </source>
</evidence>
<dbReference type="PANTHER" id="PTHR42695:SF5">
    <property type="entry name" value="GLUTAMINE AMIDOTRANSFERASE YLR126C-RELATED"/>
    <property type="match status" value="1"/>
</dbReference>
<organism evidence="3 4">
    <name type="scientific">Actinophytocola gossypii</name>
    <dbReference type="NCBI Taxonomy" id="2812003"/>
    <lineage>
        <taxon>Bacteria</taxon>
        <taxon>Bacillati</taxon>
        <taxon>Actinomycetota</taxon>
        <taxon>Actinomycetes</taxon>
        <taxon>Pseudonocardiales</taxon>
        <taxon>Pseudonocardiaceae</taxon>
    </lineage>
</organism>
<evidence type="ECO:0000259" key="2">
    <source>
        <dbReference type="Pfam" id="PF00117"/>
    </source>
</evidence>
<protein>
    <submittedName>
        <fullName evidence="3">Type 1 glutamine amidotransferase</fullName>
    </submittedName>
</protein>
<gene>
    <name evidence="3" type="ORF">JT362_34225</name>
</gene>
<reference evidence="3 4" key="1">
    <citation type="submission" date="2021-02" db="EMBL/GenBank/DDBJ databases">
        <title>Actinophytocola xerophila sp. nov., isolated from soil of cotton cropping field.</title>
        <authorList>
            <person name="Huang R."/>
            <person name="Chen X."/>
            <person name="Ge X."/>
            <person name="Liu W."/>
        </authorList>
    </citation>
    <scope>NUCLEOTIDE SEQUENCE [LARGE SCALE GENOMIC DNA]</scope>
    <source>
        <strain evidence="3 4">S1-96</strain>
    </source>
</reference>
<dbReference type="RefSeq" id="WP_260196132.1">
    <property type="nucleotide sequence ID" value="NZ_JAFFZE010000034.1"/>
</dbReference>
<comment type="caution">
    <text evidence="3">The sequence shown here is derived from an EMBL/GenBank/DDBJ whole genome shotgun (WGS) entry which is preliminary data.</text>
</comment>
<name>A0ABT2JJW5_9PSEU</name>
<dbReference type="PROSITE" id="PS51273">
    <property type="entry name" value="GATASE_TYPE_1"/>
    <property type="match status" value="1"/>
</dbReference>
<dbReference type="EMBL" id="JAFFZE010000034">
    <property type="protein sequence ID" value="MCT2588180.1"/>
    <property type="molecule type" value="Genomic_DNA"/>
</dbReference>
<keyword evidence="3" id="KW-0315">Glutamine amidotransferase</keyword>
<dbReference type="PANTHER" id="PTHR42695">
    <property type="entry name" value="GLUTAMINE AMIDOTRANSFERASE YLR126C-RELATED"/>
    <property type="match status" value="1"/>
</dbReference>
<feature type="compositionally biased region" description="Low complexity" evidence="1">
    <location>
        <begin position="9"/>
        <end position="20"/>
    </location>
</feature>
<dbReference type="InterPro" id="IPR029062">
    <property type="entry name" value="Class_I_gatase-like"/>
</dbReference>
<dbReference type="Proteomes" id="UP001156441">
    <property type="component" value="Unassembled WGS sequence"/>
</dbReference>